<feature type="transmembrane region" description="Helical" evidence="1">
    <location>
        <begin position="55"/>
        <end position="73"/>
    </location>
</feature>
<evidence type="ECO:0008006" key="4">
    <source>
        <dbReference type="Google" id="ProtNLM"/>
    </source>
</evidence>
<dbReference type="Proteomes" id="UP000600139">
    <property type="component" value="Unassembled WGS sequence"/>
</dbReference>
<gene>
    <name evidence="2" type="ORF">JIN84_14605</name>
</gene>
<evidence type="ECO:0000313" key="3">
    <source>
        <dbReference type="Proteomes" id="UP000600139"/>
    </source>
</evidence>
<protein>
    <recommendedName>
        <fullName evidence="4">DUF883 domain-containing protein</fullName>
    </recommendedName>
</protein>
<organism evidence="2 3">
    <name type="scientific">Luteolibacter yonseiensis</name>
    <dbReference type="NCBI Taxonomy" id="1144680"/>
    <lineage>
        <taxon>Bacteria</taxon>
        <taxon>Pseudomonadati</taxon>
        <taxon>Verrucomicrobiota</taxon>
        <taxon>Verrucomicrobiia</taxon>
        <taxon>Verrucomicrobiales</taxon>
        <taxon>Verrucomicrobiaceae</taxon>
        <taxon>Luteolibacter</taxon>
    </lineage>
</organism>
<keyword evidence="1" id="KW-1133">Transmembrane helix</keyword>
<dbReference type="RefSeq" id="WP_200351778.1">
    <property type="nucleotide sequence ID" value="NZ_BAABHZ010000006.1"/>
</dbReference>
<keyword evidence="1" id="KW-0812">Transmembrane</keyword>
<sequence length="111" mass="12067">MTTESTTHPAEQIRETLDHTGQIIREKSAIACDAMAKEASHLATCASERIRENPLPIVLGAVGVGIAIGALIMSGRQSHSYQEALIQEPLEHAGDAIRNSLGHFYNSVKFW</sequence>
<dbReference type="AlphaFoldDB" id="A0A934R6G5"/>
<comment type="caution">
    <text evidence="2">The sequence shown here is derived from an EMBL/GenBank/DDBJ whole genome shotgun (WGS) entry which is preliminary data.</text>
</comment>
<evidence type="ECO:0000313" key="2">
    <source>
        <dbReference type="EMBL" id="MBK1816853.1"/>
    </source>
</evidence>
<name>A0A934R6G5_9BACT</name>
<keyword evidence="1" id="KW-0472">Membrane</keyword>
<keyword evidence="3" id="KW-1185">Reference proteome</keyword>
<dbReference type="EMBL" id="JAENIK010000011">
    <property type="protein sequence ID" value="MBK1816853.1"/>
    <property type="molecule type" value="Genomic_DNA"/>
</dbReference>
<accession>A0A934R6G5</accession>
<proteinExistence type="predicted"/>
<evidence type="ECO:0000256" key="1">
    <source>
        <dbReference type="SAM" id="Phobius"/>
    </source>
</evidence>
<reference evidence="2" key="1">
    <citation type="submission" date="2021-01" db="EMBL/GenBank/DDBJ databases">
        <title>Modified the classification status of verrucomicrobia.</title>
        <authorList>
            <person name="Feng X."/>
        </authorList>
    </citation>
    <scope>NUCLEOTIDE SEQUENCE</scope>
    <source>
        <strain evidence="2">JCM 18052</strain>
    </source>
</reference>